<gene>
    <name evidence="2" type="ORF">NJB1907Z4_C01370</name>
</gene>
<dbReference type="Pfam" id="PF22691">
    <property type="entry name" value="Thiolase_C_1"/>
    <property type="match status" value="1"/>
</dbReference>
<sequence length="129" mass="13507">MTRNAAKTAYEQAGVGPSDLDLVELHDCFATAELVHYDNLMLCEQGGAADFFESGAPWRDGSTPVNVSGGLQSKGHPIAATGIANVWEICHHLRGEAGDRQIDNAKVGLAHVIGLGSACGVHILERSAA</sequence>
<reference evidence="2" key="1">
    <citation type="submission" date="2022-06" db="EMBL/GenBank/DDBJ databases">
        <title>Complete genome sequence of Mycobacterium pseudoshottsii NJB1907-Z4.</title>
        <authorList>
            <person name="Komine T."/>
            <person name="Fukano H."/>
            <person name="Wada S."/>
        </authorList>
    </citation>
    <scope>NUCLEOTIDE SEQUENCE</scope>
    <source>
        <strain evidence="2">NJB1907-Z4</strain>
    </source>
</reference>
<accession>A0A9N7LMK6</accession>
<dbReference type="InterPro" id="IPR055140">
    <property type="entry name" value="Thiolase_C_2"/>
</dbReference>
<dbReference type="PANTHER" id="PTHR42870:SF1">
    <property type="entry name" value="NON-SPECIFIC LIPID-TRANSFER PROTEIN-LIKE 2"/>
    <property type="match status" value="1"/>
</dbReference>
<dbReference type="AlphaFoldDB" id="A0A9N7LMK6"/>
<organism evidence="2 3">
    <name type="scientific">Mycobacterium pseudoshottsii</name>
    <dbReference type="NCBI Taxonomy" id="265949"/>
    <lineage>
        <taxon>Bacteria</taxon>
        <taxon>Bacillati</taxon>
        <taxon>Actinomycetota</taxon>
        <taxon>Actinomycetes</taxon>
        <taxon>Mycobacteriales</taxon>
        <taxon>Mycobacteriaceae</taxon>
        <taxon>Mycobacterium</taxon>
        <taxon>Mycobacterium ulcerans group</taxon>
    </lineage>
</organism>
<dbReference type="GO" id="GO:0016746">
    <property type="term" value="F:acyltransferase activity"/>
    <property type="evidence" value="ECO:0007669"/>
    <property type="project" value="InterPro"/>
</dbReference>
<dbReference type="Proteomes" id="UP001058626">
    <property type="component" value="Chromosome"/>
</dbReference>
<dbReference type="SUPFAM" id="SSF53901">
    <property type="entry name" value="Thiolase-like"/>
    <property type="match status" value="1"/>
</dbReference>
<evidence type="ECO:0000313" key="2">
    <source>
        <dbReference type="EMBL" id="BDN79922.1"/>
    </source>
</evidence>
<name>A0A9N7LMK6_9MYCO</name>
<keyword evidence="3" id="KW-1185">Reference proteome</keyword>
<evidence type="ECO:0000313" key="3">
    <source>
        <dbReference type="Proteomes" id="UP001058626"/>
    </source>
</evidence>
<evidence type="ECO:0000259" key="1">
    <source>
        <dbReference type="Pfam" id="PF22691"/>
    </source>
</evidence>
<feature type="domain" description="Thiolase C-terminal" evidence="1">
    <location>
        <begin position="2"/>
        <end position="125"/>
    </location>
</feature>
<dbReference type="PANTHER" id="PTHR42870">
    <property type="entry name" value="ACETYL-COA C-ACETYLTRANSFERASE"/>
    <property type="match status" value="1"/>
</dbReference>
<protein>
    <recommendedName>
        <fullName evidence="1">Thiolase C-terminal domain-containing protein</fullName>
    </recommendedName>
</protein>
<dbReference type="InterPro" id="IPR016039">
    <property type="entry name" value="Thiolase-like"/>
</dbReference>
<proteinExistence type="predicted"/>
<dbReference type="Gene3D" id="3.40.47.10">
    <property type="match status" value="1"/>
</dbReference>
<dbReference type="EMBL" id="AP026367">
    <property type="protein sequence ID" value="BDN79922.1"/>
    <property type="molecule type" value="Genomic_DNA"/>
</dbReference>